<feature type="domain" description="FAD-binding" evidence="6">
    <location>
        <begin position="6"/>
        <end position="363"/>
    </location>
</feature>
<name>A0AAW0D0D9_9AGAR</name>
<keyword evidence="4" id="KW-0560">Oxidoreductase</keyword>
<sequence length="560" mass="59956">MSSSPSVLVAGAGPTGLILAIMLLKNGVSVRLIAKESKPRIGSRGAGVQPRTLELYDLLGISTEILKRADPELYRRRMYEMPEGSKVVKELPVVEYVEPTPGMPHTNPVSLSQSVHEEILRGCVHELGGRVEFGTALASLEQTPDHVKVKLVRTDCRGTEEMTEEARFDWLVGADGGNSIVRKQIGLSFLGETKEEEHVLVGDIDVESGIDRKFWHYWIPKSRMVVLRPGEGKSCRLAFTGGPEQWKQTLPTREELIEELYASTGRRDIQYGAVTWLSSFRPSMRMVDKFGVGRVYIAGVLLTFSSDAAHTHSPTGGQGLNSSVQDAINLGWKLALVASGRAPQALLDSYSAERLPIIAEMLHLTTALYEKTAASAGAGDVKAWATASARGGALGMLGVNMRGSPIVLANSDDEDWAVEGGAYGASSEGAKAGYRSPDAPGLVGGDEVKTRLFDVFGPSTHTVLVFGGDAAAHDSLTRALTDWPKGTVQTVVLTRRGKSVDSVESGGKVLKDSDGHAYAGYAQDLNDGQMAVAIVRPDGVIGAVAKGAAEVEQYKKLLFG</sequence>
<comment type="cofactor">
    <cofactor evidence="1">
        <name>FAD</name>
        <dbReference type="ChEBI" id="CHEBI:57692"/>
    </cofactor>
</comment>
<dbReference type="Pfam" id="PF01494">
    <property type="entry name" value="FAD_binding_3"/>
    <property type="match status" value="1"/>
</dbReference>
<keyword evidence="8" id="KW-1185">Reference proteome</keyword>
<dbReference type="InterPro" id="IPR002938">
    <property type="entry name" value="FAD-bd"/>
</dbReference>
<evidence type="ECO:0000256" key="4">
    <source>
        <dbReference type="ARBA" id="ARBA00023002"/>
    </source>
</evidence>
<dbReference type="Gene3D" id="3.30.70.2450">
    <property type="match status" value="1"/>
</dbReference>
<dbReference type="EMBL" id="JAWWNJ010000011">
    <property type="protein sequence ID" value="KAK7044484.1"/>
    <property type="molecule type" value="Genomic_DNA"/>
</dbReference>
<dbReference type="GO" id="GO:0071949">
    <property type="term" value="F:FAD binding"/>
    <property type="evidence" value="ECO:0007669"/>
    <property type="project" value="InterPro"/>
</dbReference>
<accession>A0AAW0D0D9</accession>
<evidence type="ECO:0000256" key="1">
    <source>
        <dbReference type="ARBA" id="ARBA00001974"/>
    </source>
</evidence>
<dbReference type="PANTHER" id="PTHR43004">
    <property type="entry name" value="TRK SYSTEM POTASSIUM UPTAKE PROTEIN"/>
    <property type="match status" value="1"/>
</dbReference>
<dbReference type="Gene3D" id="3.40.30.120">
    <property type="match status" value="1"/>
</dbReference>
<gene>
    <name evidence="7" type="ORF">R3P38DRAFT_3346846</name>
</gene>
<dbReference type="SUPFAM" id="SSF51905">
    <property type="entry name" value="FAD/NAD(P)-binding domain"/>
    <property type="match status" value="1"/>
</dbReference>
<feature type="transmembrane region" description="Helical" evidence="5">
    <location>
        <begin position="6"/>
        <end position="24"/>
    </location>
</feature>
<evidence type="ECO:0000256" key="2">
    <source>
        <dbReference type="ARBA" id="ARBA00022630"/>
    </source>
</evidence>
<dbReference type="InterPro" id="IPR050641">
    <property type="entry name" value="RIFMO-like"/>
</dbReference>
<comment type="caution">
    <text evidence="7">The sequence shown here is derived from an EMBL/GenBank/DDBJ whole genome shotgun (WGS) entry which is preliminary data.</text>
</comment>
<keyword evidence="5" id="KW-0472">Membrane</keyword>
<evidence type="ECO:0000313" key="7">
    <source>
        <dbReference type="EMBL" id="KAK7044484.1"/>
    </source>
</evidence>
<dbReference type="PRINTS" id="PR00420">
    <property type="entry name" value="RNGMNOXGNASE"/>
</dbReference>
<evidence type="ECO:0000256" key="5">
    <source>
        <dbReference type="SAM" id="Phobius"/>
    </source>
</evidence>
<evidence type="ECO:0000256" key="3">
    <source>
        <dbReference type="ARBA" id="ARBA00022827"/>
    </source>
</evidence>
<dbReference type="PANTHER" id="PTHR43004:SF19">
    <property type="entry name" value="BINDING MONOOXYGENASE, PUTATIVE (JCVI)-RELATED"/>
    <property type="match status" value="1"/>
</dbReference>
<dbReference type="AlphaFoldDB" id="A0AAW0D0D9"/>
<keyword evidence="5" id="KW-0812">Transmembrane</keyword>
<dbReference type="GO" id="GO:0016709">
    <property type="term" value="F:oxidoreductase activity, acting on paired donors, with incorporation or reduction of molecular oxygen, NAD(P)H as one donor, and incorporation of one atom of oxygen"/>
    <property type="evidence" value="ECO:0007669"/>
    <property type="project" value="UniProtKB-ARBA"/>
</dbReference>
<protein>
    <submittedName>
        <fullName evidence="7">FAD-binding-3 domain-containing protein</fullName>
    </submittedName>
</protein>
<evidence type="ECO:0000259" key="6">
    <source>
        <dbReference type="Pfam" id="PF01494"/>
    </source>
</evidence>
<keyword evidence="5" id="KW-1133">Transmembrane helix</keyword>
<evidence type="ECO:0000313" key="8">
    <source>
        <dbReference type="Proteomes" id="UP001362999"/>
    </source>
</evidence>
<keyword evidence="2" id="KW-0285">Flavoprotein</keyword>
<reference evidence="7 8" key="1">
    <citation type="journal article" date="2024" name="J Genomics">
        <title>Draft genome sequencing and assembly of Favolaschia claudopus CIRM-BRFM 2984 isolated from oak limbs.</title>
        <authorList>
            <person name="Navarro D."/>
            <person name="Drula E."/>
            <person name="Chaduli D."/>
            <person name="Cazenave R."/>
            <person name="Ahrendt S."/>
            <person name="Wang J."/>
            <person name="Lipzen A."/>
            <person name="Daum C."/>
            <person name="Barry K."/>
            <person name="Grigoriev I.V."/>
            <person name="Favel A."/>
            <person name="Rosso M.N."/>
            <person name="Martin F."/>
        </authorList>
    </citation>
    <scope>NUCLEOTIDE SEQUENCE [LARGE SCALE GENOMIC DNA]</scope>
    <source>
        <strain evidence="7 8">CIRM-BRFM 2984</strain>
    </source>
</reference>
<organism evidence="7 8">
    <name type="scientific">Favolaschia claudopus</name>
    <dbReference type="NCBI Taxonomy" id="2862362"/>
    <lineage>
        <taxon>Eukaryota</taxon>
        <taxon>Fungi</taxon>
        <taxon>Dikarya</taxon>
        <taxon>Basidiomycota</taxon>
        <taxon>Agaricomycotina</taxon>
        <taxon>Agaricomycetes</taxon>
        <taxon>Agaricomycetidae</taxon>
        <taxon>Agaricales</taxon>
        <taxon>Marasmiineae</taxon>
        <taxon>Mycenaceae</taxon>
        <taxon>Favolaschia</taxon>
    </lineage>
</organism>
<dbReference type="Proteomes" id="UP001362999">
    <property type="component" value="Unassembled WGS sequence"/>
</dbReference>
<keyword evidence="3" id="KW-0274">FAD</keyword>
<dbReference type="InterPro" id="IPR036188">
    <property type="entry name" value="FAD/NAD-bd_sf"/>
</dbReference>
<proteinExistence type="predicted"/>
<dbReference type="Gene3D" id="3.50.50.60">
    <property type="entry name" value="FAD/NAD(P)-binding domain"/>
    <property type="match status" value="1"/>
</dbReference>